<keyword evidence="10" id="KW-1185">Reference proteome</keyword>
<keyword evidence="2" id="KW-0808">Transferase</keyword>
<dbReference type="Pfam" id="PF00108">
    <property type="entry name" value="Thiolase_N"/>
    <property type="match status" value="1"/>
</dbReference>
<evidence type="ECO:0000313" key="10">
    <source>
        <dbReference type="Proteomes" id="UP000694419"/>
    </source>
</evidence>
<dbReference type="AlphaFoldDB" id="A0A8C3J635"/>
<proteinExistence type="inferred from homology"/>
<dbReference type="GO" id="GO:0006635">
    <property type="term" value="P:fatty acid beta-oxidation"/>
    <property type="evidence" value="ECO:0007669"/>
    <property type="project" value="TreeGrafter"/>
</dbReference>
<evidence type="ECO:0000256" key="7">
    <source>
        <dbReference type="ARBA" id="ARBA00048502"/>
    </source>
</evidence>
<evidence type="ECO:0000256" key="6">
    <source>
        <dbReference type="ARBA" id="ARBA00045244"/>
    </source>
</evidence>
<dbReference type="GO" id="GO:0005739">
    <property type="term" value="C:mitochondrion"/>
    <property type="evidence" value="ECO:0007669"/>
    <property type="project" value="TreeGrafter"/>
</dbReference>
<accession>A0A8C3J635</accession>
<dbReference type="InterPro" id="IPR020616">
    <property type="entry name" value="Thiolase_N"/>
</dbReference>
<dbReference type="GO" id="GO:0046872">
    <property type="term" value="F:metal ion binding"/>
    <property type="evidence" value="ECO:0007669"/>
    <property type="project" value="UniProtKB-KW"/>
</dbReference>
<dbReference type="CDD" id="cd00751">
    <property type="entry name" value="thiolase"/>
    <property type="match status" value="1"/>
</dbReference>
<comment type="function">
    <text evidence="6">This is one of the enzymes that catalyzes the last step of the mitochondrial beta-oxidation pathway, an aerobic process breaking down fatty acids into acetyl-CoA. Using free coenzyme A/CoA, catalyzes the thiolytic cleavage of medium- to long-chain 3-oxoacyl-CoAs into acetyl-CoA and a fatty acyl-CoA shortened by two carbon atoms. The activity of the enzyme is reversible and it can also catalyze the condensation of two acetyl-CoA molecules into acetoacetyl-CoA. Thereby, it plays a major role in ketone body metabolism.</text>
</comment>
<evidence type="ECO:0000256" key="1">
    <source>
        <dbReference type="ARBA" id="ARBA00010982"/>
    </source>
</evidence>
<feature type="domain" description="Thiolase N-terminal" evidence="8">
    <location>
        <begin position="7"/>
        <end position="213"/>
    </location>
</feature>
<organism evidence="9 10">
    <name type="scientific">Calidris pygmaea</name>
    <name type="common">Spoon-billed sandpiper</name>
    <dbReference type="NCBI Taxonomy" id="425635"/>
    <lineage>
        <taxon>Eukaryota</taxon>
        <taxon>Metazoa</taxon>
        <taxon>Chordata</taxon>
        <taxon>Craniata</taxon>
        <taxon>Vertebrata</taxon>
        <taxon>Euteleostomi</taxon>
        <taxon>Archelosauria</taxon>
        <taxon>Archosauria</taxon>
        <taxon>Dinosauria</taxon>
        <taxon>Saurischia</taxon>
        <taxon>Theropoda</taxon>
        <taxon>Coelurosauria</taxon>
        <taxon>Aves</taxon>
        <taxon>Neognathae</taxon>
        <taxon>Neoaves</taxon>
        <taxon>Charadriiformes</taxon>
        <taxon>Scolopacidae</taxon>
        <taxon>Calidris</taxon>
    </lineage>
</organism>
<comment type="similarity">
    <text evidence="1">Belongs to the thiolase-like superfamily. Thiolase family.</text>
</comment>
<dbReference type="InterPro" id="IPR016039">
    <property type="entry name" value="Thiolase-like"/>
</dbReference>
<sequence>KSPDPSSAVRTPIGSFQGSLSSLPATKLGSIAIKGAIDKAGIPAEEVKEAYMGNVLQAGQGQAPARQAVLGAGIHSLDSGVKGFLSLCRQYRLLICASGMKSIMMAAQSLMCGSQDVMVAGGMESMSNVPYTMSRGSTPYGGVKLEDLIVKDGLTDAYNHIHMGNCAENTAKKFTISRDDQDTYAIGSYTKSKTAWDSGILKNEIVPVTISKKGIMEKCDKINCASH</sequence>
<keyword evidence="4" id="KW-0630">Potassium</keyword>
<evidence type="ECO:0000259" key="8">
    <source>
        <dbReference type="Pfam" id="PF00108"/>
    </source>
</evidence>
<dbReference type="PANTHER" id="PTHR18919:SF156">
    <property type="entry name" value="ACETYL-COA ACETYLTRANSFERASE, MITOCHONDRIAL"/>
    <property type="match status" value="1"/>
</dbReference>
<evidence type="ECO:0000256" key="5">
    <source>
        <dbReference type="ARBA" id="ARBA00023315"/>
    </source>
</evidence>
<dbReference type="Proteomes" id="UP000694419">
    <property type="component" value="Unplaced"/>
</dbReference>
<evidence type="ECO:0000256" key="3">
    <source>
        <dbReference type="ARBA" id="ARBA00022723"/>
    </source>
</evidence>
<reference evidence="9" key="1">
    <citation type="submission" date="2025-08" db="UniProtKB">
        <authorList>
            <consortium name="Ensembl"/>
        </authorList>
    </citation>
    <scope>IDENTIFICATION</scope>
</reference>
<evidence type="ECO:0000256" key="4">
    <source>
        <dbReference type="ARBA" id="ARBA00022958"/>
    </source>
</evidence>
<keyword evidence="5" id="KW-0012">Acyltransferase</keyword>
<name>A0A8C3J635_9CHAR</name>
<dbReference type="PANTHER" id="PTHR18919">
    <property type="entry name" value="ACETYL-COA C-ACYLTRANSFERASE"/>
    <property type="match status" value="1"/>
</dbReference>
<reference evidence="9" key="2">
    <citation type="submission" date="2025-09" db="UniProtKB">
        <authorList>
            <consortium name="Ensembl"/>
        </authorList>
    </citation>
    <scope>IDENTIFICATION</scope>
</reference>
<keyword evidence="3" id="KW-0479">Metal-binding</keyword>
<dbReference type="InterPro" id="IPR002155">
    <property type="entry name" value="Thiolase"/>
</dbReference>
<comment type="catalytic activity">
    <reaction evidence="7">
        <text>propanoyl-CoA + acetyl-CoA = 2-methyl-3-oxobutanoyl-CoA + CoA</text>
        <dbReference type="Rhea" id="RHEA:30719"/>
        <dbReference type="ChEBI" id="CHEBI:57287"/>
        <dbReference type="ChEBI" id="CHEBI:57288"/>
        <dbReference type="ChEBI" id="CHEBI:57335"/>
        <dbReference type="ChEBI" id="CHEBI:57392"/>
    </reaction>
    <physiologicalReaction direction="left-to-right" evidence="7">
        <dbReference type="Rhea" id="RHEA:30720"/>
    </physiologicalReaction>
    <physiologicalReaction direction="right-to-left" evidence="7">
        <dbReference type="Rhea" id="RHEA:30721"/>
    </physiologicalReaction>
</comment>
<dbReference type="Gene3D" id="3.40.47.10">
    <property type="match status" value="2"/>
</dbReference>
<evidence type="ECO:0000313" key="9">
    <source>
        <dbReference type="Ensembl" id="ENSCPGP00000002933.1"/>
    </source>
</evidence>
<evidence type="ECO:0000256" key="2">
    <source>
        <dbReference type="ARBA" id="ARBA00022679"/>
    </source>
</evidence>
<dbReference type="Ensembl" id="ENSCPGT00000003233.1">
    <property type="protein sequence ID" value="ENSCPGP00000002933.1"/>
    <property type="gene ID" value="ENSCPGG00000002164.1"/>
</dbReference>
<protein>
    <submittedName>
        <fullName evidence="9">Acetyl-CoA acetyltransferase 1</fullName>
    </submittedName>
</protein>
<dbReference type="SUPFAM" id="SSF53901">
    <property type="entry name" value="Thiolase-like"/>
    <property type="match status" value="1"/>
</dbReference>
<dbReference type="GO" id="GO:0003985">
    <property type="term" value="F:acetyl-CoA C-acetyltransferase activity"/>
    <property type="evidence" value="ECO:0007669"/>
    <property type="project" value="TreeGrafter"/>
</dbReference>